<dbReference type="GO" id="GO:0000287">
    <property type="term" value="F:magnesium ion binding"/>
    <property type="evidence" value="ECO:0007669"/>
    <property type="project" value="InterPro"/>
</dbReference>
<dbReference type="InterPro" id="IPR045229">
    <property type="entry name" value="TPP_enz"/>
</dbReference>
<reference evidence="7 8" key="1">
    <citation type="submission" date="2018-07" db="EMBL/GenBank/DDBJ databases">
        <authorList>
            <person name="Quirk P.G."/>
            <person name="Krulwich T.A."/>
        </authorList>
    </citation>
    <scope>NUCLEOTIDE SEQUENCE [LARGE SCALE GENOMIC DNA]</scope>
    <source>
        <strain evidence="7 8">CC-BB4</strain>
    </source>
</reference>
<accession>A0A345ZU85</accession>
<dbReference type="GO" id="GO:0050660">
    <property type="term" value="F:flavin adenine dinucleotide binding"/>
    <property type="evidence" value="ECO:0007669"/>
    <property type="project" value="TreeGrafter"/>
</dbReference>
<dbReference type="OrthoDB" id="4494979at2"/>
<evidence type="ECO:0000259" key="6">
    <source>
        <dbReference type="Pfam" id="PF02776"/>
    </source>
</evidence>
<dbReference type="PANTHER" id="PTHR18968">
    <property type="entry name" value="THIAMINE PYROPHOSPHATE ENZYMES"/>
    <property type="match status" value="1"/>
</dbReference>
<dbReference type="SUPFAM" id="SSF52467">
    <property type="entry name" value="DHS-like NAD/FAD-binding domain"/>
    <property type="match status" value="1"/>
</dbReference>
<gene>
    <name evidence="7" type="ORF">DW352_08120</name>
</gene>
<dbReference type="AlphaFoldDB" id="A0A345ZU85"/>
<protein>
    <submittedName>
        <fullName evidence="7">TPP-binding protein</fullName>
    </submittedName>
</protein>
<dbReference type="InterPro" id="IPR011766">
    <property type="entry name" value="TPP_enzyme_TPP-bd"/>
</dbReference>
<evidence type="ECO:0000256" key="1">
    <source>
        <dbReference type="ARBA" id="ARBA00007812"/>
    </source>
</evidence>
<dbReference type="SUPFAM" id="SSF52518">
    <property type="entry name" value="Thiamin diphosphate-binding fold (THDP-binding)"/>
    <property type="match status" value="2"/>
</dbReference>
<feature type="domain" description="Thiamine pyrophosphate enzyme N-terminal TPP-binding" evidence="6">
    <location>
        <begin position="18"/>
        <end position="135"/>
    </location>
</feature>
<name>A0A345ZU85_9HYPH</name>
<dbReference type="GO" id="GO:0009099">
    <property type="term" value="P:L-valine biosynthetic process"/>
    <property type="evidence" value="ECO:0007669"/>
    <property type="project" value="TreeGrafter"/>
</dbReference>
<evidence type="ECO:0000313" key="8">
    <source>
        <dbReference type="Proteomes" id="UP000254889"/>
    </source>
</evidence>
<keyword evidence="8" id="KW-1185">Reference proteome</keyword>
<dbReference type="KEGG" id="ptaw:DW352_08120"/>
<evidence type="ECO:0000259" key="4">
    <source>
        <dbReference type="Pfam" id="PF00205"/>
    </source>
</evidence>
<evidence type="ECO:0000313" key="7">
    <source>
        <dbReference type="EMBL" id="AXK80482.1"/>
    </source>
</evidence>
<dbReference type="Gene3D" id="3.40.50.970">
    <property type="match status" value="2"/>
</dbReference>
<dbReference type="GO" id="GO:0009097">
    <property type="term" value="P:isoleucine biosynthetic process"/>
    <property type="evidence" value="ECO:0007669"/>
    <property type="project" value="TreeGrafter"/>
</dbReference>
<dbReference type="EMBL" id="CP031417">
    <property type="protein sequence ID" value="AXK80482.1"/>
    <property type="molecule type" value="Genomic_DNA"/>
</dbReference>
<comment type="similarity">
    <text evidence="1 3">Belongs to the TPP enzyme family.</text>
</comment>
<dbReference type="GO" id="GO:0003984">
    <property type="term" value="F:acetolactate synthase activity"/>
    <property type="evidence" value="ECO:0007669"/>
    <property type="project" value="TreeGrafter"/>
</dbReference>
<feature type="domain" description="Thiamine pyrophosphate enzyme TPP-binding" evidence="5">
    <location>
        <begin position="390"/>
        <end position="534"/>
    </location>
</feature>
<evidence type="ECO:0000256" key="2">
    <source>
        <dbReference type="ARBA" id="ARBA00023052"/>
    </source>
</evidence>
<evidence type="ECO:0000256" key="3">
    <source>
        <dbReference type="RuleBase" id="RU362132"/>
    </source>
</evidence>
<dbReference type="GO" id="GO:0005948">
    <property type="term" value="C:acetolactate synthase complex"/>
    <property type="evidence" value="ECO:0007669"/>
    <property type="project" value="TreeGrafter"/>
</dbReference>
<dbReference type="InterPro" id="IPR012000">
    <property type="entry name" value="Thiamin_PyroP_enz_cen_dom"/>
</dbReference>
<dbReference type="Pfam" id="PF02775">
    <property type="entry name" value="TPP_enzyme_C"/>
    <property type="match status" value="1"/>
</dbReference>
<dbReference type="CDD" id="cd07035">
    <property type="entry name" value="TPP_PYR_POX_like"/>
    <property type="match status" value="1"/>
</dbReference>
<dbReference type="Pfam" id="PF00205">
    <property type="entry name" value="TPP_enzyme_M"/>
    <property type="match status" value="1"/>
</dbReference>
<sequence length="554" mass="59472">MSKTPKKKPQPATTELSTAQAAVETMLGHGISTVYALPGVHNDHLFDAFHGVADRLSVVHTRHEQGAAYMALGAALATGKPQAYAVVPGPGLLNSGAALLTAYGMNAPVLGLIGQIPADAIGKAEGHLHEIRDQAGLIKRLVDHYAHIASPAEAASKTAKAIQSMAKGRPGPAVLECAIDVWGKRGKVAPAPVPAAPRPPKADDAKIRAAAKVLGGAKRVLIVVGGGAQDASAEVTQLVDLLQAPVLAYRRGRGVIDGRSPFSVTLPLGRELWAEADAVLAVGTRLLTPIRQWGIDKQLQIVQVDMDPQEPGRLHKPKVALIGDAAVTLQQLIAELDKHNTKRASRLPEMQERQAKMRTRLDKLAPQIAFLEAIRAELPEDGIWVDEVTQIGFAARLAYPVYKPRTFLSPGFQDNLGWGFATALGAQHARLDVPVISIDGDGGFMYTANELATAVRHKIPLTAVVFADGYFGNVRRIQEESYGNRLIAVDLANPDFVKFAESFGAAGRRARSPDELRLALRESFARREPTLIEVPVGAFPSPWEFIHMPKVRGR</sequence>
<keyword evidence="2 3" id="KW-0786">Thiamine pyrophosphate</keyword>
<dbReference type="InterPro" id="IPR029035">
    <property type="entry name" value="DHS-like_NAD/FAD-binding_dom"/>
</dbReference>
<dbReference type="PANTHER" id="PTHR18968:SF167">
    <property type="entry name" value="ACETOLACTATE SYNTHASE LARGE SUBUNIT ILVB2-RELATED"/>
    <property type="match status" value="1"/>
</dbReference>
<evidence type="ECO:0000259" key="5">
    <source>
        <dbReference type="Pfam" id="PF02775"/>
    </source>
</evidence>
<dbReference type="Proteomes" id="UP000254889">
    <property type="component" value="Chromosome"/>
</dbReference>
<dbReference type="InterPro" id="IPR012001">
    <property type="entry name" value="Thiamin_PyroP_enz_TPP-bd_dom"/>
</dbReference>
<dbReference type="GO" id="GO:0030976">
    <property type="term" value="F:thiamine pyrophosphate binding"/>
    <property type="evidence" value="ECO:0007669"/>
    <property type="project" value="InterPro"/>
</dbReference>
<proteinExistence type="inferred from homology"/>
<dbReference type="InterPro" id="IPR029061">
    <property type="entry name" value="THDP-binding"/>
</dbReference>
<organism evidence="7 8">
    <name type="scientific">Pseudolabrys taiwanensis</name>
    <dbReference type="NCBI Taxonomy" id="331696"/>
    <lineage>
        <taxon>Bacteria</taxon>
        <taxon>Pseudomonadati</taxon>
        <taxon>Pseudomonadota</taxon>
        <taxon>Alphaproteobacteria</taxon>
        <taxon>Hyphomicrobiales</taxon>
        <taxon>Xanthobacteraceae</taxon>
        <taxon>Pseudolabrys</taxon>
    </lineage>
</organism>
<dbReference type="Gene3D" id="3.40.50.1220">
    <property type="entry name" value="TPP-binding domain"/>
    <property type="match status" value="1"/>
</dbReference>
<feature type="domain" description="Thiamine pyrophosphate enzyme central" evidence="4">
    <location>
        <begin position="207"/>
        <end position="332"/>
    </location>
</feature>
<dbReference type="Pfam" id="PF02776">
    <property type="entry name" value="TPP_enzyme_N"/>
    <property type="match status" value="1"/>
</dbReference>
<dbReference type="RefSeq" id="WP_115690174.1">
    <property type="nucleotide sequence ID" value="NZ_CP031417.1"/>
</dbReference>
<dbReference type="CDD" id="cd00568">
    <property type="entry name" value="TPP_enzymes"/>
    <property type="match status" value="1"/>
</dbReference>
<dbReference type="NCBIfam" id="NF006122">
    <property type="entry name" value="PRK08266.1"/>
    <property type="match status" value="1"/>
</dbReference>